<dbReference type="Gene3D" id="3.20.20.140">
    <property type="entry name" value="Metal-dependent hydrolases"/>
    <property type="match status" value="1"/>
</dbReference>
<dbReference type="InterPro" id="IPR006680">
    <property type="entry name" value="Amidohydro-rel"/>
</dbReference>
<protein>
    <recommendedName>
        <fullName evidence="2">Amidohydrolase-related domain-containing protein</fullName>
    </recommendedName>
</protein>
<dbReference type="GO" id="GO:0016787">
    <property type="term" value="F:hydrolase activity"/>
    <property type="evidence" value="ECO:0007669"/>
    <property type="project" value="InterPro"/>
</dbReference>
<accession>A0A2A5QPX3</accession>
<dbReference type="Proteomes" id="UP000219689">
    <property type="component" value="Unassembled WGS sequence"/>
</dbReference>
<dbReference type="Pfam" id="PF04909">
    <property type="entry name" value="Amidohydro_2"/>
    <property type="match status" value="1"/>
</dbReference>
<evidence type="ECO:0000313" key="4">
    <source>
        <dbReference type="Proteomes" id="UP000219689"/>
    </source>
</evidence>
<keyword evidence="4" id="KW-1185">Reference proteome</keyword>
<dbReference type="InterPro" id="IPR032466">
    <property type="entry name" value="Metal_Hydrolase"/>
</dbReference>
<gene>
    <name evidence="3" type="ORF">CP557_20425</name>
</gene>
<evidence type="ECO:0000313" key="3">
    <source>
        <dbReference type="EMBL" id="PCR88849.1"/>
    </source>
</evidence>
<dbReference type="InterPro" id="IPR032465">
    <property type="entry name" value="ACMSD"/>
</dbReference>
<feature type="domain" description="Amidohydrolase-related" evidence="2">
    <location>
        <begin position="78"/>
        <end position="330"/>
    </location>
</feature>
<evidence type="ECO:0000259" key="2">
    <source>
        <dbReference type="Pfam" id="PF04909"/>
    </source>
</evidence>
<keyword evidence="1" id="KW-0456">Lyase</keyword>
<dbReference type="GO" id="GO:0005737">
    <property type="term" value="C:cytoplasm"/>
    <property type="evidence" value="ECO:0007669"/>
    <property type="project" value="TreeGrafter"/>
</dbReference>
<sequence length="334" mass="37123">MSRGVHTTDATIIDFCAHIHPDDPPETEFFNQFMDDDIGEPVYRDLDTYVRHYEEAGLDGAVLSQPYYMGHEDVDRTRHANDVLLEGIDGRENYYGLASIPTAAGGEAAAAEFERCLEAGYHGGALETRSDGIEPHHEAVEPIFEVAEEYDAPILVHPKLNDSLSPDALDDTWLLNATFGREVALAASIAKVVHTGVLDRHPDLNLVYHHNGGNIAGMLGRAQLMLEKFPPQKWADRKGEPLGGQVKDFDSFQAQLEDRIYIDTAGFYAYHNVLRSALMQFPTSQLLFGTDFPFEARTPKDFEDYVTLIERETGTPDSERILGGNALDLLANVD</sequence>
<dbReference type="SUPFAM" id="SSF51556">
    <property type="entry name" value="Metallo-dependent hydrolases"/>
    <property type="match status" value="1"/>
</dbReference>
<dbReference type="PANTHER" id="PTHR21240:SF28">
    <property type="entry name" value="ISO-OROTATE DECARBOXYLASE (EUROFUNG)"/>
    <property type="match status" value="1"/>
</dbReference>
<proteinExistence type="predicted"/>
<evidence type="ECO:0000256" key="1">
    <source>
        <dbReference type="ARBA" id="ARBA00023239"/>
    </source>
</evidence>
<dbReference type="AlphaFoldDB" id="A0A2A5QPX3"/>
<organism evidence="3 4">
    <name type="scientific">Natrinema ejinorense</name>
    <dbReference type="NCBI Taxonomy" id="373386"/>
    <lineage>
        <taxon>Archaea</taxon>
        <taxon>Methanobacteriati</taxon>
        <taxon>Methanobacteriota</taxon>
        <taxon>Stenosarchaea group</taxon>
        <taxon>Halobacteria</taxon>
        <taxon>Halobacteriales</taxon>
        <taxon>Natrialbaceae</taxon>
        <taxon>Natrinema</taxon>
    </lineage>
</organism>
<comment type="caution">
    <text evidence="3">The sequence shown here is derived from an EMBL/GenBank/DDBJ whole genome shotgun (WGS) entry which is preliminary data.</text>
</comment>
<dbReference type="RefSeq" id="WP_097381866.1">
    <property type="nucleotide sequence ID" value="NZ_NXNI01000002.1"/>
</dbReference>
<name>A0A2A5QPX3_9EURY</name>
<dbReference type="EMBL" id="NXNI01000002">
    <property type="protein sequence ID" value="PCR88849.1"/>
    <property type="molecule type" value="Genomic_DNA"/>
</dbReference>
<dbReference type="OrthoDB" id="34429at2157"/>
<dbReference type="PANTHER" id="PTHR21240">
    <property type="entry name" value="2-AMINO-3-CARBOXYLMUCONATE-6-SEMIALDEHYDE DECARBOXYLASE"/>
    <property type="match status" value="1"/>
</dbReference>
<dbReference type="GO" id="GO:0019748">
    <property type="term" value="P:secondary metabolic process"/>
    <property type="evidence" value="ECO:0007669"/>
    <property type="project" value="TreeGrafter"/>
</dbReference>
<reference evidence="3 4" key="1">
    <citation type="submission" date="2017-09" db="EMBL/GenBank/DDBJ databases">
        <title>Genome sequences of Natrinema ejinorence JCM 13890T.</title>
        <authorList>
            <person name="Roh S.W."/>
            <person name="Kim Y.B."/>
            <person name="Kim J.Y."/>
        </authorList>
    </citation>
    <scope>NUCLEOTIDE SEQUENCE [LARGE SCALE GENOMIC DNA]</scope>
    <source>
        <strain evidence="3 4">JCM 13890</strain>
    </source>
</reference>
<dbReference type="GO" id="GO:0016831">
    <property type="term" value="F:carboxy-lyase activity"/>
    <property type="evidence" value="ECO:0007669"/>
    <property type="project" value="InterPro"/>
</dbReference>